<evidence type="ECO:0000256" key="4">
    <source>
        <dbReference type="ARBA" id="ARBA00023239"/>
    </source>
</evidence>
<evidence type="ECO:0000256" key="2">
    <source>
        <dbReference type="ARBA" id="ARBA00006472"/>
    </source>
</evidence>
<dbReference type="AlphaFoldDB" id="A0A9Q1LLA9"/>
<dbReference type="SUPFAM" id="SSF55248">
    <property type="entry name" value="PCD-like"/>
    <property type="match status" value="1"/>
</dbReference>
<dbReference type="PANTHER" id="PTHR12599:SF8">
    <property type="entry name" value="PTERIN-4-ALPHA-CARBINOLAMINE DEHYDRATASE, CHLOROPLASTIC-RELATED"/>
    <property type="match status" value="1"/>
</dbReference>
<keyword evidence="4" id="KW-0456">Lyase</keyword>
<dbReference type="OrthoDB" id="277398at2759"/>
<dbReference type="EC" id="4.2.1.96" evidence="3"/>
<dbReference type="InterPro" id="IPR036428">
    <property type="entry name" value="PCD_sf"/>
</dbReference>
<dbReference type="EMBL" id="JAJAGQ010000018">
    <property type="protein sequence ID" value="KAJ8537158.1"/>
    <property type="molecule type" value="Genomic_DNA"/>
</dbReference>
<name>A0A9Q1LLA9_9SOLA</name>
<evidence type="ECO:0000313" key="6">
    <source>
        <dbReference type="Proteomes" id="UP001152561"/>
    </source>
</evidence>
<protein>
    <recommendedName>
        <fullName evidence="3">4a-hydroxytetrahydrobiopterin dehydratase</fullName>
        <ecNumber evidence="3">4.2.1.96</ecNumber>
    </recommendedName>
</protein>
<dbReference type="Gene3D" id="3.30.1360.20">
    <property type="entry name" value="Transcriptional coactivator/pterin dehydratase"/>
    <property type="match status" value="1"/>
</dbReference>
<dbReference type="Proteomes" id="UP001152561">
    <property type="component" value="Unassembled WGS sequence"/>
</dbReference>
<accession>A0A9Q1LLA9</accession>
<dbReference type="PANTHER" id="PTHR12599">
    <property type="entry name" value="PTERIN-4-ALPHA-CARBINOLAMINE DEHYDRATASE"/>
    <property type="match status" value="1"/>
</dbReference>
<evidence type="ECO:0000313" key="5">
    <source>
        <dbReference type="EMBL" id="KAJ8537158.1"/>
    </source>
</evidence>
<comment type="catalytic activity">
    <reaction evidence="1">
        <text>(4aS,6R)-4a-hydroxy-L-erythro-5,6,7,8-tetrahydrobiopterin = (6R)-L-erythro-6,7-dihydrobiopterin + H2O</text>
        <dbReference type="Rhea" id="RHEA:11920"/>
        <dbReference type="ChEBI" id="CHEBI:15377"/>
        <dbReference type="ChEBI" id="CHEBI:15642"/>
        <dbReference type="ChEBI" id="CHEBI:43120"/>
        <dbReference type="EC" id="4.2.1.96"/>
    </reaction>
</comment>
<dbReference type="GO" id="GO:0006729">
    <property type="term" value="P:tetrahydrobiopterin biosynthetic process"/>
    <property type="evidence" value="ECO:0007669"/>
    <property type="project" value="InterPro"/>
</dbReference>
<keyword evidence="6" id="KW-1185">Reference proteome</keyword>
<comment type="caution">
    <text evidence="5">The sequence shown here is derived from an EMBL/GenBank/DDBJ whole genome shotgun (WGS) entry which is preliminary data.</text>
</comment>
<dbReference type="GO" id="GO:0009536">
    <property type="term" value="C:plastid"/>
    <property type="evidence" value="ECO:0007669"/>
    <property type="project" value="TreeGrafter"/>
</dbReference>
<dbReference type="Pfam" id="PF01329">
    <property type="entry name" value="Pterin_4a"/>
    <property type="match status" value="1"/>
</dbReference>
<comment type="similarity">
    <text evidence="2">Belongs to the pterin-4-alpha-carbinolamine dehydratase family.</text>
</comment>
<evidence type="ECO:0000256" key="3">
    <source>
        <dbReference type="ARBA" id="ARBA00013252"/>
    </source>
</evidence>
<evidence type="ECO:0000256" key="1">
    <source>
        <dbReference type="ARBA" id="ARBA00001554"/>
    </source>
</evidence>
<proteinExistence type="inferred from homology"/>
<organism evidence="5 6">
    <name type="scientific">Anisodus acutangulus</name>
    <dbReference type="NCBI Taxonomy" id="402998"/>
    <lineage>
        <taxon>Eukaryota</taxon>
        <taxon>Viridiplantae</taxon>
        <taxon>Streptophyta</taxon>
        <taxon>Embryophyta</taxon>
        <taxon>Tracheophyta</taxon>
        <taxon>Spermatophyta</taxon>
        <taxon>Magnoliopsida</taxon>
        <taxon>eudicotyledons</taxon>
        <taxon>Gunneridae</taxon>
        <taxon>Pentapetalae</taxon>
        <taxon>asterids</taxon>
        <taxon>lamiids</taxon>
        <taxon>Solanales</taxon>
        <taxon>Solanaceae</taxon>
        <taxon>Solanoideae</taxon>
        <taxon>Hyoscyameae</taxon>
        <taxon>Anisodus</taxon>
    </lineage>
</organism>
<dbReference type="GO" id="GO:0008124">
    <property type="term" value="F:4-alpha-hydroxytetrahydrobiopterin dehydratase activity"/>
    <property type="evidence" value="ECO:0007669"/>
    <property type="project" value="UniProtKB-EC"/>
</dbReference>
<reference evidence="6" key="1">
    <citation type="journal article" date="2023" name="Proc. Natl. Acad. Sci. U.S.A.">
        <title>Genomic and structural basis for evolution of tropane alkaloid biosynthesis.</title>
        <authorList>
            <person name="Wanga Y.-J."/>
            <person name="Taina T."/>
            <person name="Yua J.-Y."/>
            <person name="Lia J."/>
            <person name="Xua B."/>
            <person name="Chenc J."/>
            <person name="D'Auriad J.C."/>
            <person name="Huanga J.-P."/>
            <person name="Huanga S.-X."/>
        </authorList>
    </citation>
    <scope>NUCLEOTIDE SEQUENCE [LARGE SCALE GENOMIC DNA]</scope>
    <source>
        <strain evidence="6">cv. KIB-2019</strain>
    </source>
</reference>
<gene>
    <name evidence="5" type="ORF">K7X08_035559</name>
</gene>
<dbReference type="InterPro" id="IPR001533">
    <property type="entry name" value="Pterin_deHydtase"/>
</dbReference>
<sequence>MATSTHLCFCPPISVSSCKVVKANFLTPKTSQSRRISTKIRCNTDLLGDFGARDPFPAELESQFGNKVLGNSDTEHKILIPTASALSLSQQECTTISPDQTPLSDFEARQLLFKVVGWKLAREAEVLKLQCTWKLRDYECGVELINRIGKVLEGTGHLPTLHQLEQSNQVHAELWTASIGGLSINDFIVAAKIDQIKTSDLVPRKRVWA</sequence>